<feature type="domain" description="PH" evidence="2">
    <location>
        <begin position="195"/>
        <end position="316"/>
    </location>
</feature>
<dbReference type="PROSITE" id="PS50003">
    <property type="entry name" value="PH_DOMAIN"/>
    <property type="match status" value="1"/>
</dbReference>
<feature type="compositionally biased region" description="Low complexity" evidence="1">
    <location>
        <begin position="759"/>
        <end position="770"/>
    </location>
</feature>
<proteinExistence type="predicted"/>
<reference evidence="3 4" key="1">
    <citation type="submission" date="2016-05" db="EMBL/GenBank/DDBJ databases">
        <title>Genome sequencing reveals origins of a unique bacterial endosymbiosis in the earliest lineages of terrestrial Fungi.</title>
        <authorList>
            <consortium name="DOE Joint Genome Institute"/>
            <person name="Uehling J."/>
            <person name="Gryganskyi A."/>
            <person name="Hameed K."/>
            <person name="Tschaplinski T."/>
            <person name="Misztal P."/>
            <person name="Wu S."/>
            <person name="Desiro A."/>
            <person name="Vande Pol N."/>
            <person name="Du Z.-Y."/>
            <person name="Zienkiewicz A."/>
            <person name="Zienkiewicz K."/>
            <person name="Morin E."/>
            <person name="Tisserant E."/>
            <person name="Splivallo R."/>
            <person name="Hainaut M."/>
            <person name="Henrissat B."/>
            <person name="Ohm R."/>
            <person name="Kuo A."/>
            <person name="Yan J."/>
            <person name="Lipzen A."/>
            <person name="Nolan M."/>
            <person name="Labutti K."/>
            <person name="Barry K."/>
            <person name="Goldstein A."/>
            <person name="Labbe J."/>
            <person name="Schadt C."/>
            <person name="Tuskan G."/>
            <person name="Grigoriev I."/>
            <person name="Martin F."/>
            <person name="Vilgalys R."/>
            <person name="Bonito G."/>
        </authorList>
    </citation>
    <scope>NUCLEOTIDE SEQUENCE [LARGE SCALE GENOMIC DNA]</scope>
    <source>
        <strain evidence="3 4">AG-77</strain>
    </source>
</reference>
<dbReference type="Pfam" id="PF00169">
    <property type="entry name" value="PH"/>
    <property type="match status" value="1"/>
</dbReference>
<evidence type="ECO:0000259" key="2">
    <source>
        <dbReference type="PROSITE" id="PS50003"/>
    </source>
</evidence>
<feature type="compositionally biased region" description="Low complexity" evidence="1">
    <location>
        <begin position="609"/>
        <end position="625"/>
    </location>
</feature>
<feature type="region of interest" description="Disordered" evidence="1">
    <location>
        <begin position="659"/>
        <end position="689"/>
    </location>
</feature>
<dbReference type="CDD" id="cd00821">
    <property type="entry name" value="PH"/>
    <property type="match status" value="1"/>
</dbReference>
<dbReference type="SMART" id="SM00233">
    <property type="entry name" value="PH"/>
    <property type="match status" value="1"/>
</dbReference>
<dbReference type="Gene3D" id="2.30.29.30">
    <property type="entry name" value="Pleckstrin-homology domain (PH domain)/Phosphotyrosine-binding domain (PTB)"/>
    <property type="match status" value="1"/>
</dbReference>
<dbReference type="OrthoDB" id="2407287at2759"/>
<feature type="compositionally biased region" description="Basic and acidic residues" evidence="1">
    <location>
        <begin position="659"/>
        <end position="676"/>
    </location>
</feature>
<evidence type="ECO:0000256" key="1">
    <source>
        <dbReference type="SAM" id="MobiDB-lite"/>
    </source>
</evidence>
<evidence type="ECO:0000313" key="4">
    <source>
        <dbReference type="Proteomes" id="UP000078512"/>
    </source>
</evidence>
<feature type="region of interest" description="Disordered" evidence="1">
    <location>
        <begin position="759"/>
        <end position="817"/>
    </location>
</feature>
<organism evidence="3 4">
    <name type="scientific">Linnemannia elongata AG-77</name>
    <dbReference type="NCBI Taxonomy" id="1314771"/>
    <lineage>
        <taxon>Eukaryota</taxon>
        <taxon>Fungi</taxon>
        <taxon>Fungi incertae sedis</taxon>
        <taxon>Mucoromycota</taxon>
        <taxon>Mortierellomycotina</taxon>
        <taxon>Mortierellomycetes</taxon>
        <taxon>Mortierellales</taxon>
        <taxon>Mortierellaceae</taxon>
        <taxon>Linnemannia</taxon>
    </lineage>
</organism>
<sequence length="1255" mass="136962">MVIKHIQSARDFQEYLAGLHASAATVTGVTAVTIQKHRHQGRQKHCLSQQQLNRLISYSTLHKNDGHGSAMGGDKHGKDGQSTKRFSNIPGWAHYRSRQISNNSKHIDREVLDHGGMLADHCLEEENPNITDARSPECTAWKACFGLFWLTAGHWLDDSRLVSSYNLQPHCLLELQLRNSYIQLPPPGTPLNYYDHYAEGLLYKQSKKSRLGQGNKECAWKERWVVLQGNKLFIYHKRKDTTTKSQELTPPLTVLVSAVPQNARHSFKLTSSPITMSSNMVSIFTSQDSAVPAVCFRASSESELNHWIRIFNSLNNTPLQVLAPPFDPNVTTSSIVMPPPLPPLPSLPPPTSLCQMAMPNTKRHRHHSLTAAYHRTNIEGVFHSERKRSHTSQSASATPSINPILISNAAAALSNLHHGTGSINSNSNNGSESGGSGVRQANYTIPELKYRLSRSSYSSIGSGCKNLHQLERQTLSRNISLSSYQTSVQSTPGGLVRRRTFTEPGYLSRMRSMISQRSSQQMVQDQLHRSNGSAPEPVTAVVRNNEQAVNNIGDISLLEPSVQALLKSSGTVLYSGYIWLYIPHEGGALKKDDQDSLDTPPESRRTFLATSMSRTSSASSAPTVSQGGRAANISITKASGRYVKCFAVINDQGQFQWTEVKKQEDSDRGSLNERQSDSPVSRPRFGFPLTSTRNRCEGAVATECGPDVGNNIDLSSNNAGFKPERTVEVSMAHKLRLYFFCIKISTSSAGDIVVEFVESPSVSSPRSSSPGSPPARSKKSPLREKNRLSALPSTRTASSPFPPLPDNSLRTKSHAGSDSLVPSFGRFNHLNPPVWPSMSPLHERPLPPTPMPTPPVPGLLAIPKFASTPSSAQGPIDKSLLTRTPSLFVENRTRSAPPGSIFPTAASLSKHGSYSMLLRNAILAASADITPEQARPKHHSYSQTGTPDRMMLTPESAPPTVAMSPSSASNVMSLAEDLQKALQIRQEPSDSIDGRSSLDLLGSPLLSSSMRQTKPTLSEITSKKRASIQQQQESLNTALNVERSRLKLIGVLKTLEEGCEVEVQDGSSQAKAAHEEQMKQEASRSATAAMLRVLLQCPFLEQTEAKDSEGRTFMSLKGYTETEAAWKALQNVLGKFLDGPIKDQRSALPPEDTLIPSYHAPRAPEIRLSEKAQNFLRAKDRASAAAVAATMAILAGTEEQSSFFVSPKHNILHQPPTTAPSIALGGSAAAKIIVDPSTVKPNVENHGLALFNNTF</sequence>
<dbReference type="Proteomes" id="UP000078512">
    <property type="component" value="Unassembled WGS sequence"/>
</dbReference>
<dbReference type="EMBL" id="KV442065">
    <property type="protein sequence ID" value="OAQ26655.1"/>
    <property type="molecule type" value="Genomic_DNA"/>
</dbReference>
<dbReference type="InterPro" id="IPR001849">
    <property type="entry name" value="PH_domain"/>
</dbReference>
<evidence type="ECO:0000313" key="3">
    <source>
        <dbReference type="EMBL" id="OAQ26655.1"/>
    </source>
</evidence>
<dbReference type="InterPro" id="IPR011993">
    <property type="entry name" value="PH-like_dom_sf"/>
</dbReference>
<gene>
    <name evidence="3" type="ORF">K457DRAFT_688965</name>
</gene>
<dbReference type="AlphaFoldDB" id="A0A197JNC6"/>
<keyword evidence="4" id="KW-1185">Reference proteome</keyword>
<accession>A0A197JNC6</accession>
<dbReference type="SUPFAM" id="SSF50729">
    <property type="entry name" value="PH domain-like"/>
    <property type="match status" value="1"/>
</dbReference>
<feature type="region of interest" description="Disordered" evidence="1">
    <location>
        <begin position="608"/>
        <end position="628"/>
    </location>
</feature>
<name>A0A197JNC6_9FUNG</name>
<protein>
    <recommendedName>
        <fullName evidence="2">PH domain-containing protein</fullName>
    </recommendedName>
</protein>